<evidence type="ECO:0000313" key="13">
    <source>
        <dbReference type="EMBL" id="MDR7361715.1"/>
    </source>
</evidence>
<dbReference type="Gene3D" id="3.40.50.720">
    <property type="entry name" value="NAD(P)-binding Rossmann-like Domain"/>
    <property type="match status" value="1"/>
</dbReference>
<comment type="caution">
    <text evidence="13">The sequence shown here is derived from an EMBL/GenBank/DDBJ whole genome shotgun (WGS) entry which is preliminary data.</text>
</comment>
<feature type="active site" description="Nucleophile" evidence="8">
    <location>
        <position position="50"/>
    </location>
</feature>
<dbReference type="Pfam" id="PF00745">
    <property type="entry name" value="GlutR_dimer"/>
    <property type="match status" value="1"/>
</dbReference>
<dbReference type="PANTHER" id="PTHR43013:SF1">
    <property type="entry name" value="GLUTAMYL-TRNA REDUCTASE"/>
    <property type="match status" value="1"/>
</dbReference>
<dbReference type="InterPro" id="IPR036291">
    <property type="entry name" value="NAD(P)-bd_dom_sf"/>
</dbReference>
<proteinExistence type="inferred from homology"/>
<evidence type="ECO:0000256" key="4">
    <source>
        <dbReference type="ARBA" id="ARBA00022857"/>
    </source>
</evidence>
<gene>
    <name evidence="8" type="primary">hemA</name>
    <name evidence="13" type="ORF">J2S63_001268</name>
</gene>
<evidence type="ECO:0000256" key="9">
    <source>
        <dbReference type="RuleBase" id="RU000584"/>
    </source>
</evidence>
<comment type="subunit">
    <text evidence="8">Homodimer.</text>
</comment>
<feature type="binding site" evidence="8">
    <location>
        <position position="109"/>
    </location>
    <ligand>
        <name>substrate</name>
    </ligand>
</feature>
<keyword evidence="4 8" id="KW-0521">NADP</keyword>
<feature type="domain" description="Glutamyl-tRNA reductase N-terminal" evidence="12">
    <location>
        <begin position="6"/>
        <end position="156"/>
    </location>
</feature>
<evidence type="ECO:0000259" key="12">
    <source>
        <dbReference type="Pfam" id="PF05201"/>
    </source>
</evidence>
<feature type="binding site" evidence="8">
    <location>
        <position position="120"/>
    </location>
    <ligand>
        <name>substrate</name>
    </ligand>
</feature>
<dbReference type="InterPro" id="IPR015896">
    <property type="entry name" value="4pyrrol_synth_GluRdtase_dimer"/>
</dbReference>
<dbReference type="PANTHER" id="PTHR43013">
    <property type="entry name" value="GLUTAMYL-TRNA REDUCTASE"/>
    <property type="match status" value="1"/>
</dbReference>
<keyword evidence="6 8" id="KW-0627">Porphyrin biosynthesis</keyword>
<dbReference type="InterPro" id="IPR000343">
    <property type="entry name" value="4pyrrol_synth_GluRdtase"/>
</dbReference>
<comment type="catalytic activity">
    <reaction evidence="7 8 9">
        <text>(S)-4-amino-5-oxopentanoate + tRNA(Glu) + NADP(+) = L-glutamyl-tRNA(Glu) + NADPH + H(+)</text>
        <dbReference type="Rhea" id="RHEA:12344"/>
        <dbReference type="Rhea" id="RHEA-COMP:9663"/>
        <dbReference type="Rhea" id="RHEA-COMP:9680"/>
        <dbReference type="ChEBI" id="CHEBI:15378"/>
        <dbReference type="ChEBI" id="CHEBI:57501"/>
        <dbReference type="ChEBI" id="CHEBI:57783"/>
        <dbReference type="ChEBI" id="CHEBI:58349"/>
        <dbReference type="ChEBI" id="CHEBI:78442"/>
        <dbReference type="ChEBI" id="CHEBI:78520"/>
        <dbReference type="EC" id="1.2.1.70"/>
    </reaction>
</comment>
<dbReference type="EMBL" id="JAVDYG010000001">
    <property type="protein sequence ID" value="MDR7361715.1"/>
    <property type="molecule type" value="Genomic_DNA"/>
</dbReference>
<dbReference type="NCBIfam" id="NF000744">
    <property type="entry name" value="PRK00045.1-3"/>
    <property type="match status" value="1"/>
</dbReference>
<comment type="pathway">
    <text evidence="1 8 9">Porphyrin-containing compound metabolism; protoporphyrin-IX biosynthesis; 5-aminolevulinate from L-glutamyl-tRNA(Glu): step 1/2.</text>
</comment>
<feature type="domain" description="Quinate/shikimate 5-dehydrogenase/glutamyl-tRNA reductase" evidence="11">
    <location>
        <begin position="176"/>
        <end position="300"/>
    </location>
</feature>
<keyword evidence="5 8" id="KW-0560">Oxidoreductase</keyword>
<dbReference type="SUPFAM" id="SSF69742">
    <property type="entry name" value="Glutamyl tRNA-reductase catalytic, N-terminal domain"/>
    <property type="match status" value="1"/>
</dbReference>
<dbReference type="EC" id="1.2.1.70" evidence="3 8"/>
<dbReference type="InterPro" id="IPR036343">
    <property type="entry name" value="GluRdtase_N_sf"/>
</dbReference>
<evidence type="ECO:0000256" key="1">
    <source>
        <dbReference type="ARBA" id="ARBA00005059"/>
    </source>
</evidence>
<accession>A0ABU2BSV9</accession>
<comment type="function">
    <text evidence="8">Catalyzes the NADPH-dependent reduction of glutamyl-tRNA(Glu) to glutamate 1-semialdehyde (GSA).</text>
</comment>
<dbReference type="SUPFAM" id="SSF51735">
    <property type="entry name" value="NAD(P)-binding Rossmann-fold domains"/>
    <property type="match status" value="1"/>
</dbReference>
<dbReference type="InterPro" id="IPR036453">
    <property type="entry name" value="GluRdtase_dimer_dom_sf"/>
</dbReference>
<dbReference type="RefSeq" id="WP_310300084.1">
    <property type="nucleotide sequence ID" value="NZ_BAAAPS010000001.1"/>
</dbReference>
<comment type="miscellaneous">
    <text evidence="8">During catalysis, the active site Cys acts as a nucleophile attacking the alpha-carbonyl group of tRNA-bound glutamate with the formation of a thioester intermediate between enzyme and glutamate, and the concomitant release of tRNA(Glu). The thioester intermediate is finally reduced by direct hydride transfer from NADPH, to form the product GSA.</text>
</comment>
<protein>
    <recommendedName>
        <fullName evidence="3 8">Glutamyl-tRNA reductase</fullName>
        <shortName evidence="8">GluTR</shortName>
        <ecNumber evidence="3 8">1.2.1.70</ecNumber>
    </recommendedName>
</protein>
<dbReference type="Pfam" id="PF05201">
    <property type="entry name" value="GlutR_N"/>
    <property type="match status" value="1"/>
</dbReference>
<feature type="site" description="Important for activity" evidence="8">
    <location>
        <position position="99"/>
    </location>
</feature>
<dbReference type="Gene3D" id="3.30.460.30">
    <property type="entry name" value="Glutamyl-tRNA reductase, N-terminal domain"/>
    <property type="match status" value="1"/>
</dbReference>
<feature type="binding site" evidence="8">
    <location>
        <begin position="49"/>
        <end position="52"/>
    </location>
    <ligand>
        <name>substrate</name>
    </ligand>
</feature>
<evidence type="ECO:0000256" key="5">
    <source>
        <dbReference type="ARBA" id="ARBA00023002"/>
    </source>
</evidence>
<feature type="domain" description="Tetrapyrrole biosynthesis glutamyl-tRNA reductase dimerisation" evidence="10">
    <location>
        <begin position="323"/>
        <end position="421"/>
    </location>
</feature>
<dbReference type="SUPFAM" id="SSF69075">
    <property type="entry name" value="Glutamyl tRNA-reductase dimerization domain"/>
    <property type="match status" value="1"/>
</dbReference>
<evidence type="ECO:0000259" key="10">
    <source>
        <dbReference type="Pfam" id="PF00745"/>
    </source>
</evidence>
<dbReference type="HAMAP" id="MF_00087">
    <property type="entry name" value="Glu_tRNA_reductase"/>
    <property type="match status" value="1"/>
</dbReference>
<feature type="binding site" evidence="8">
    <location>
        <begin position="189"/>
        <end position="194"/>
    </location>
    <ligand>
        <name>NADP(+)</name>
        <dbReference type="ChEBI" id="CHEBI:58349"/>
    </ligand>
</feature>
<dbReference type="NCBIfam" id="TIGR01035">
    <property type="entry name" value="hemA"/>
    <property type="match status" value="1"/>
</dbReference>
<reference evidence="13 14" key="1">
    <citation type="submission" date="2023-07" db="EMBL/GenBank/DDBJ databases">
        <title>Sequencing the genomes of 1000 actinobacteria strains.</title>
        <authorList>
            <person name="Klenk H.-P."/>
        </authorList>
    </citation>
    <scope>NUCLEOTIDE SEQUENCE [LARGE SCALE GENOMIC DNA]</scope>
    <source>
        <strain evidence="13 14">DSM 19426</strain>
    </source>
</reference>
<dbReference type="InterPro" id="IPR015895">
    <property type="entry name" value="4pyrrol_synth_GluRdtase_N"/>
</dbReference>
<dbReference type="Pfam" id="PF01488">
    <property type="entry name" value="Shikimate_DH"/>
    <property type="match status" value="1"/>
</dbReference>
<dbReference type="CDD" id="cd05213">
    <property type="entry name" value="NAD_bind_Glutamyl_tRNA_reduct"/>
    <property type="match status" value="1"/>
</dbReference>
<evidence type="ECO:0000256" key="8">
    <source>
        <dbReference type="HAMAP-Rule" id="MF_00087"/>
    </source>
</evidence>
<comment type="similarity">
    <text evidence="2 8 9">Belongs to the glutamyl-tRNA reductase family.</text>
</comment>
<evidence type="ECO:0000256" key="7">
    <source>
        <dbReference type="ARBA" id="ARBA00047464"/>
    </source>
</evidence>
<evidence type="ECO:0000259" key="11">
    <source>
        <dbReference type="Pfam" id="PF01488"/>
    </source>
</evidence>
<evidence type="ECO:0000256" key="2">
    <source>
        <dbReference type="ARBA" id="ARBA00005916"/>
    </source>
</evidence>
<dbReference type="Proteomes" id="UP001183648">
    <property type="component" value="Unassembled WGS sequence"/>
</dbReference>
<name>A0ABU2BSV9_9ACTN</name>
<evidence type="ECO:0000313" key="14">
    <source>
        <dbReference type="Proteomes" id="UP001183648"/>
    </source>
</evidence>
<evidence type="ECO:0000256" key="3">
    <source>
        <dbReference type="ARBA" id="ARBA00012970"/>
    </source>
</evidence>
<feature type="binding site" evidence="8">
    <location>
        <begin position="114"/>
        <end position="116"/>
    </location>
    <ligand>
        <name>substrate</name>
    </ligand>
</feature>
<comment type="domain">
    <text evidence="8">Possesses an unusual extended V-shaped dimeric structure with each monomer consisting of three distinct domains arranged along a curved 'spinal' alpha-helix. The N-terminal catalytic domain specifically recognizes the glutamate moiety of the substrate. The second domain is the NADPH-binding domain, and the third C-terminal domain is responsible for dimerization.</text>
</comment>
<dbReference type="InterPro" id="IPR006151">
    <property type="entry name" value="Shikm_DH/Glu-tRNA_Rdtase"/>
</dbReference>
<organism evidence="13 14">
    <name type="scientific">Nocardioides marmoribigeumensis</name>
    <dbReference type="NCBI Taxonomy" id="433649"/>
    <lineage>
        <taxon>Bacteria</taxon>
        <taxon>Bacillati</taxon>
        <taxon>Actinomycetota</taxon>
        <taxon>Actinomycetes</taxon>
        <taxon>Propionibacteriales</taxon>
        <taxon>Nocardioidaceae</taxon>
        <taxon>Nocardioides</taxon>
    </lineage>
</organism>
<keyword evidence="14" id="KW-1185">Reference proteome</keyword>
<dbReference type="PIRSF" id="PIRSF000445">
    <property type="entry name" value="4pyrrol_synth_GluRdtase"/>
    <property type="match status" value="1"/>
</dbReference>
<evidence type="ECO:0000256" key="6">
    <source>
        <dbReference type="ARBA" id="ARBA00023244"/>
    </source>
</evidence>
<dbReference type="GO" id="GO:0008883">
    <property type="term" value="F:glutamyl-tRNA reductase activity"/>
    <property type="evidence" value="ECO:0007669"/>
    <property type="project" value="UniProtKB-EC"/>
</dbReference>
<sequence length="447" mass="47015">MSILVVGVSHHSAPVELLERLALDGDQVEKLVQAVQTVDHVRESTVLATCNRVEIYTEVDRFHGSVEAICQALCDLSGEATDEVVPHLYVHYDDGAVSHLFHVAAGLDSMVVGEGQILSQARESLRLGQELGTVGPALNAAFQQALRVAKRTHTETDIDHAAPSLVSVSLDRAGEWLGGLEGRRAVVVGAGSMAGLAVATLIRAGVRDVVVLNRTEDKGARLAAAHGARSAPVSALAAEVAQADLLLSCTGAVGTVIDASVLEQAWRASDGVRRAVVDLALPHDVDPAVGDLPGVRLIGLRRLAEELGDDTEAGAGMVDVIGVRRIVSEEIRAFLDARRVASVTPTVVALRSMATDVVDAELTRLDGRLSGLDPVVRTEVEQALRRVAQKLLHQPTVRVKELASRAGVVSYAEALAELFALDPQAVEAVTSAEAARAAETDPEGGLS</sequence>